<keyword evidence="3" id="KW-1185">Reference proteome</keyword>
<feature type="non-terminal residue" evidence="2">
    <location>
        <position position="160"/>
    </location>
</feature>
<accession>A0A8S0RDF2</accession>
<dbReference type="Gramene" id="OE9A060320T1">
    <property type="protein sequence ID" value="OE9A060320C1"/>
    <property type="gene ID" value="OE9A060320"/>
</dbReference>
<dbReference type="Proteomes" id="UP000594638">
    <property type="component" value="Unassembled WGS sequence"/>
</dbReference>
<keyword evidence="1" id="KW-0472">Membrane</keyword>
<keyword evidence="1" id="KW-1133">Transmembrane helix</keyword>
<sequence length="160" mass="19055">LISVSESELEIRRHVYRNAHPGRRHGLNVRIIFIDESESWYYEAMLVFQFYMAAVFAFMGSALISLVPVIVLHIMHGQYDILGKHLAMLGHQHRDAAGNQIFYTNFEDNEYIMAPSQKTGTYRSKWNVLKNKWKLQRNYEHQYLKQMVMFHHKLLRIQDK</sequence>
<reference evidence="2 3" key="1">
    <citation type="submission" date="2019-12" db="EMBL/GenBank/DDBJ databases">
        <authorList>
            <person name="Alioto T."/>
            <person name="Alioto T."/>
            <person name="Gomez Garrido J."/>
        </authorList>
    </citation>
    <scope>NUCLEOTIDE SEQUENCE [LARGE SCALE GENOMIC DNA]</scope>
</reference>
<organism evidence="2 3">
    <name type="scientific">Olea europaea subsp. europaea</name>
    <dbReference type="NCBI Taxonomy" id="158383"/>
    <lineage>
        <taxon>Eukaryota</taxon>
        <taxon>Viridiplantae</taxon>
        <taxon>Streptophyta</taxon>
        <taxon>Embryophyta</taxon>
        <taxon>Tracheophyta</taxon>
        <taxon>Spermatophyta</taxon>
        <taxon>Magnoliopsida</taxon>
        <taxon>eudicotyledons</taxon>
        <taxon>Gunneridae</taxon>
        <taxon>Pentapetalae</taxon>
        <taxon>asterids</taxon>
        <taxon>lamiids</taxon>
        <taxon>Lamiales</taxon>
        <taxon>Oleaceae</taxon>
        <taxon>Oleeae</taxon>
        <taxon>Olea</taxon>
    </lineage>
</organism>
<name>A0A8S0RDF2_OLEEU</name>
<protein>
    <submittedName>
        <fullName evidence="2">Uncharacterized protein</fullName>
    </submittedName>
</protein>
<comment type="caution">
    <text evidence="2">The sequence shown here is derived from an EMBL/GenBank/DDBJ whole genome shotgun (WGS) entry which is preliminary data.</text>
</comment>
<dbReference type="EMBL" id="CACTIH010003229">
    <property type="protein sequence ID" value="CAA2977304.1"/>
    <property type="molecule type" value="Genomic_DNA"/>
</dbReference>
<keyword evidence="1" id="KW-0812">Transmembrane</keyword>
<gene>
    <name evidence="2" type="ORF">OLEA9_A060320</name>
</gene>
<feature type="transmembrane region" description="Helical" evidence="1">
    <location>
        <begin position="50"/>
        <end position="75"/>
    </location>
</feature>
<evidence type="ECO:0000256" key="1">
    <source>
        <dbReference type="SAM" id="Phobius"/>
    </source>
</evidence>
<evidence type="ECO:0000313" key="2">
    <source>
        <dbReference type="EMBL" id="CAA2977304.1"/>
    </source>
</evidence>
<evidence type="ECO:0000313" key="3">
    <source>
        <dbReference type="Proteomes" id="UP000594638"/>
    </source>
</evidence>
<proteinExistence type="predicted"/>
<dbReference type="AlphaFoldDB" id="A0A8S0RDF2"/>
<feature type="non-terminal residue" evidence="2">
    <location>
        <position position="1"/>
    </location>
</feature>